<dbReference type="PANTHER" id="PTHR46517">
    <property type="entry name" value="FRUCTOSE-2,6-BISPHOSPHATASE TIGAR"/>
    <property type="match status" value="1"/>
</dbReference>
<reference evidence="2" key="1">
    <citation type="submission" date="2009-10" db="EMBL/GenBank/DDBJ databases">
        <title>Diversity of trophic interactions inside an arsenic-rich microbial ecosystem.</title>
        <authorList>
            <person name="Bertin P.N."/>
            <person name="Heinrich-Salmeron A."/>
            <person name="Pelletier E."/>
            <person name="Goulhen-Chollet F."/>
            <person name="Arsene-Ploetze F."/>
            <person name="Gallien S."/>
            <person name="Calteau A."/>
            <person name="Vallenet D."/>
            <person name="Casiot C."/>
            <person name="Chane-Woon-Ming B."/>
            <person name="Giloteaux L."/>
            <person name="Barakat M."/>
            <person name="Bonnefoy V."/>
            <person name="Bruneel O."/>
            <person name="Chandler M."/>
            <person name="Cleiss J."/>
            <person name="Duran R."/>
            <person name="Elbaz-Poulichet F."/>
            <person name="Fonknechten N."/>
            <person name="Lauga B."/>
            <person name="Mornico D."/>
            <person name="Ortet P."/>
            <person name="Schaeffer C."/>
            <person name="Siguier P."/>
            <person name="Alexander Thil Smith A."/>
            <person name="Van Dorsselaer A."/>
            <person name="Weissenbach J."/>
            <person name="Medigue C."/>
            <person name="Le Paslier D."/>
        </authorList>
    </citation>
    <scope>NUCLEOTIDE SEQUENCE</scope>
</reference>
<dbReference type="GO" id="GO:0045820">
    <property type="term" value="P:negative regulation of glycolytic process"/>
    <property type="evidence" value="ECO:0007669"/>
    <property type="project" value="TreeGrafter"/>
</dbReference>
<dbReference type="PROSITE" id="PS00175">
    <property type="entry name" value="PG_MUTASE"/>
    <property type="match status" value="1"/>
</dbReference>
<dbReference type="GO" id="GO:0004331">
    <property type="term" value="F:fructose-2,6-bisphosphate 2-phosphatase activity"/>
    <property type="evidence" value="ECO:0007669"/>
    <property type="project" value="TreeGrafter"/>
</dbReference>
<dbReference type="GO" id="GO:0005829">
    <property type="term" value="C:cytosol"/>
    <property type="evidence" value="ECO:0007669"/>
    <property type="project" value="TreeGrafter"/>
</dbReference>
<gene>
    <name evidence="2" type="ORF">CARN2_0104</name>
</gene>
<dbReference type="InterPro" id="IPR001345">
    <property type="entry name" value="PG/BPGM_mutase_AS"/>
</dbReference>
<evidence type="ECO:0000256" key="1">
    <source>
        <dbReference type="ARBA" id="ARBA00022801"/>
    </source>
</evidence>
<dbReference type="EMBL" id="CABM01000064">
    <property type="protein sequence ID" value="CBH98930.1"/>
    <property type="molecule type" value="Genomic_DNA"/>
</dbReference>
<evidence type="ECO:0000313" key="2">
    <source>
        <dbReference type="EMBL" id="CBH98930.1"/>
    </source>
</evidence>
<dbReference type="AlphaFoldDB" id="E6PVH3"/>
<dbReference type="SUPFAM" id="SSF53254">
    <property type="entry name" value="Phosphoglycerate mutase-like"/>
    <property type="match status" value="1"/>
</dbReference>
<proteinExistence type="predicted"/>
<accession>E6PVH3</accession>
<organism evidence="2">
    <name type="scientific">mine drainage metagenome</name>
    <dbReference type="NCBI Taxonomy" id="410659"/>
    <lineage>
        <taxon>unclassified sequences</taxon>
        <taxon>metagenomes</taxon>
        <taxon>ecological metagenomes</taxon>
    </lineage>
</organism>
<name>E6PVH3_9ZZZZ</name>
<comment type="caution">
    <text evidence="2">The sequence shown here is derived from an EMBL/GenBank/DDBJ whole genome shotgun (WGS) entry which is preliminary data.</text>
</comment>
<dbReference type="InterPro" id="IPR029033">
    <property type="entry name" value="His_PPase_superfam"/>
</dbReference>
<protein>
    <submittedName>
        <fullName evidence="2">Putative Phosphoglycerate mutase (PGAM)</fullName>
    </submittedName>
</protein>
<dbReference type="SMART" id="SM00855">
    <property type="entry name" value="PGAM"/>
    <property type="match status" value="1"/>
</dbReference>
<dbReference type="CDD" id="cd07067">
    <property type="entry name" value="HP_PGM_like"/>
    <property type="match status" value="1"/>
</dbReference>
<dbReference type="InterPro" id="IPR051695">
    <property type="entry name" value="Phosphoglycerate_Mutase"/>
</dbReference>
<dbReference type="PANTHER" id="PTHR46517:SF1">
    <property type="entry name" value="FRUCTOSE-2,6-BISPHOSPHATASE TIGAR"/>
    <property type="match status" value="1"/>
</dbReference>
<dbReference type="InterPro" id="IPR013078">
    <property type="entry name" value="His_Pase_superF_clade-1"/>
</dbReference>
<keyword evidence="1" id="KW-0378">Hydrolase</keyword>
<dbReference type="GO" id="GO:0043456">
    <property type="term" value="P:regulation of pentose-phosphate shunt"/>
    <property type="evidence" value="ECO:0007669"/>
    <property type="project" value="TreeGrafter"/>
</dbReference>
<dbReference type="Pfam" id="PF00300">
    <property type="entry name" value="His_Phos_1"/>
    <property type="match status" value="1"/>
</dbReference>
<sequence length="214" mass="23256">MFHDQATLLLLIRHGETEWNRDARIQGHTDIALSAQGRSQARAVAAALSDTDIQAVYASDLLRASETAQPIAQAHGLPLHTDPGLRERAFGAFEGSSFVQLQAIHPEACERWRKRDPSFAAPGGERLDDFYARVTTTVRRIAASHAGQTVAIVTHGGALDCLHRCATSQELHAPRTWELRNAAINRVLVAEGRMTLVGWNDGGHLDSGLDEALG</sequence>
<dbReference type="Gene3D" id="3.40.50.1240">
    <property type="entry name" value="Phosphoglycerate mutase-like"/>
    <property type="match status" value="1"/>
</dbReference>